<reference evidence="1" key="1">
    <citation type="submission" date="2022-03" db="EMBL/GenBank/DDBJ databases">
        <authorList>
            <person name="Lindestad O."/>
        </authorList>
    </citation>
    <scope>NUCLEOTIDE SEQUENCE</scope>
</reference>
<keyword evidence="2" id="KW-1185">Reference proteome</keyword>
<sequence length="91" mass="10758">MNKNRIYKTAKRSILMCGCESSISTQKEEKKLLVTEKKIFRKILGLIRREEGGLRLRNNQGIEDLVAQHNIIGKTKSARLRWLRHLERILW</sequence>
<evidence type="ECO:0000313" key="2">
    <source>
        <dbReference type="Proteomes" id="UP000838756"/>
    </source>
</evidence>
<organism evidence="1 2">
    <name type="scientific">Pararge aegeria aegeria</name>
    <dbReference type="NCBI Taxonomy" id="348720"/>
    <lineage>
        <taxon>Eukaryota</taxon>
        <taxon>Metazoa</taxon>
        <taxon>Ecdysozoa</taxon>
        <taxon>Arthropoda</taxon>
        <taxon>Hexapoda</taxon>
        <taxon>Insecta</taxon>
        <taxon>Pterygota</taxon>
        <taxon>Neoptera</taxon>
        <taxon>Endopterygota</taxon>
        <taxon>Lepidoptera</taxon>
        <taxon>Glossata</taxon>
        <taxon>Ditrysia</taxon>
        <taxon>Papilionoidea</taxon>
        <taxon>Nymphalidae</taxon>
        <taxon>Satyrinae</taxon>
        <taxon>Satyrini</taxon>
        <taxon>Parargina</taxon>
        <taxon>Pararge</taxon>
    </lineage>
</organism>
<comment type="caution">
    <text evidence="1">The sequence shown here is derived from an EMBL/GenBank/DDBJ whole genome shotgun (WGS) entry which is preliminary data.</text>
</comment>
<gene>
    <name evidence="1" type="primary">jg22546</name>
    <name evidence="1" type="ORF">PAEG_LOCUS8387</name>
</gene>
<proteinExistence type="predicted"/>
<accession>A0A8S4R104</accession>
<name>A0A8S4R104_9NEOP</name>
<dbReference type="Proteomes" id="UP000838756">
    <property type="component" value="Unassembled WGS sequence"/>
</dbReference>
<dbReference type="OrthoDB" id="8197512at2759"/>
<dbReference type="AlphaFoldDB" id="A0A8S4R104"/>
<dbReference type="EMBL" id="CAKXAJ010024313">
    <property type="protein sequence ID" value="CAH2228590.1"/>
    <property type="molecule type" value="Genomic_DNA"/>
</dbReference>
<protein>
    <submittedName>
        <fullName evidence="1">Jg22546 protein</fullName>
    </submittedName>
</protein>
<evidence type="ECO:0000313" key="1">
    <source>
        <dbReference type="EMBL" id="CAH2228590.1"/>
    </source>
</evidence>